<reference evidence="2" key="1">
    <citation type="journal article" date="2019" name="Int. J. Syst. Evol. Microbiol.">
        <title>The Global Catalogue of Microorganisms (GCM) 10K type strain sequencing project: providing services to taxonomists for standard genome sequencing and annotation.</title>
        <authorList>
            <consortium name="The Broad Institute Genomics Platform"/>
            <consortium name="The Broad Institute Genome Sequencing Center for Infectious Disease"/>
            <person name="Wu L."/>
            <person name="Ma J."/>
        </authorList>
    </citation>
    <scope>NUCLEOTIDE SEQUENCE [LARGE SCALE GENOMIC DNA]</scope>
    <source>
        <strain evidence="2">JCM 31696</strain>
    </source>
</reference>
<dbReference type="PANTHER" id="PTHR30292:SF0">
    <property type="entry name" value="5-OXOPROLINASE SUBUNIT A"/>
    <property type="match status" value="1"/>
</dbReference>
<feature type="non-terminal residue" evidence="1">
    <location>
        <position position="35"/>
    </location>
</feature>
<dbReference type="Proteomes" id="UP001597083">
    <property type="component" value="Unassembled WGS sequence"/>
</dbReference>
<comment type="caution">
    <text evidence="1">The sequence shown here is derived from an EMBL/GenBank/DDBJ whole genome shotgun (WGS) entry which is preliminary data.</text>
</comment>
<dbReference type="InterPro" id="IPR005501">
    <property type="entry name" value="LamB/YcsF/PxpA-like"/>
</dbReference>
<dbReference type="EMBL" id="JBHTIR010001656">
    <property type="protein sequence ID" value="MFD0852813.1"/>
    <property type="molecule type" value="Genomic_DNA"/>
</dbReference>
<dbReference type="Gene3D" id="3.20.20.370">
    <property type="entry name" value="Glycoside hydrolase/deacetylase"/>
    <property type="match status" value="1"/>
</dbReference>
<dbReference type="Pfam" id="PF03746">
    <property type="entry name" value="LamB_YcsF"/>
    <property type="match status" value="1"/>
</dbReference>
<dbReference type="SUPFAM" id="SSF88713">
    <property type="entry name" value="Glycoside hydrolase/deacetylase"/>
    <property type="match status" value="1"/>
</dbReference>
<evidence type="ECO:0000313" key="1">
    <source>
        <dbReference type="EMBL" id="MFD0852813.1"/>
    </source>
</evidence>
<keyword evidence="2" id="KW-1185">Reference proteome</keyword>
<proteinExistence type="predicted"/>
<sequence>MAVIDVNADLGEGFGRWELGDDAALLDVITSANVA</sequence>
<dbReference type="PANTHER" id="PTHR30292">
    <property type="entry name" value="UNCHARACTERIZED PROTEIN YBGL-RELATED"/>
    <property type="match status" value="1"/>
</dbReference>
<gene>
    <name evidence="1" type="ORF">ACFQ07_11285</name>
</gene>
<evidence type="ECO:0000313" key="2">
    <source>
        <dbReference type="Proteomes" id="UP001597083"/>
    </source>
</evidence>
<protein>
    <submittedName>
        <fullName evidence="1">LamB/YcsF family protein</fullName>
    </submittedName>
</protein>
<dbReference type="InterPro" id="IPR011330">
    <property type="entry name" value="Glyco_hydro/deAcase_b/a-brl"/>
</dbReference>
<name>A0ABW3CGI7_9ACTN</name>
<accession>A0ABW3CGI7</accession>
<organism evidence="1 2">
    <name type="scientific">Actinomadura adrarensis</name>
    <dbReference type="NCBI Taxonomy" id="1819600"/>
    <lineage>
        <taxon>Bacteria</taxon>
        <taxon>Bacillati</taxon>
        <taxon>Actinomycetota</taxon>
        <taxon>Actinomycetes</taxon>
        <taxon>Streptosporangiales</taxon>
        <taxon>Thermomonosporaceae</taxon>
        <taxon>Actinomadura</taxon>
    </lineage>
</organism>